<proteinExistence type="predicted"/>
<dbReference type="AlphaFoldDB" id="A0A7W4WAN1"/>
<evidence type="ECO:0000256" key="1">
    <source>
        <dbReference type="SAM" id="Coils"/>
    </source>
</evidence>
<gene>
    <name evidence="3" type="ORF">FHS09_001587</name>
</gene>
<comment type="caution">
    <text evidence="3">The sequence shown here is derived from an EMBL/GenBank/DDBJ whole genome shotgun (WGS) entry which is preliminary data.</text>
</comment>
<keyword evidence="1" id="KW-0175">Coiled coil</keyword>
<accession>A0A7W4WAN1</accession>
<evidence type="ECO:0000313" key="3">
    <source>
        <dbReference type="EMBL" id="MBB3060767.1"/>
    </source>
</evidence>
<evidence type="ECO:0000313" key="4">
    <source>
        <dbReference type="Proteomes" id="UP000535937"/>
    </source>
</evidence>
<protein>
    <submittedName>
        <fullName evidence="3">Myosin heavy subunit</fullName>
    </submittedName>
</protein>
<evidence type="ECO:0000256" key="2">
    <source>
        <dbReference type="SAM" id="MobiDB-lite"/>
    </source>
</evidence>
<dbReference type="RefSeq" id="WP_183458485.1">
    <property type="nucleotide sequence ID" value="NZ_JACHWZ010000006.1"/>
</dbReference>
<sequence length="331" mass="38067">MTVMRYSSLILAGLAIFWGVEVAAQSQASLSAEKNRLARMEQSMENHMVEIEDIENELVSYEYKLKRAKESLADARKNYEMSRRELQQAERDHQLSKSSDSERQFNKAKHGFSMAERGVDSRSRRVEFIQSNYDDLNGQLNVARQAVARSESRIAEQRIKVEQMVNAMLAKADAEKRAAAMARKAAPVKPEVPAPSVAAMKVEPEPEPEEEVAAEPQREVDAELVEYVRREKTRLDKLLADGDKGRHTFRSLELEPSHGESLSFEFLGHNQYRLVLTVEAGRQVYKINTWKFRRTIPSDDDGERYVFIFDGRRLSRPRLVMYPEYVLSHLD</sequence>
<dbReference type="EMBL" id="JACHWZ010000006">
    <property type="protein sequence ID" value="MBB3060767.1"/>
    <property type="molecule type" value="Genomic_DNA"/>
</dbReference>
<feature type="region of interest" description="Disordered" evidence="2">
    <location>
        <begin position="84"/>
        <end position="117"/>
    </location>
</feature>
<dbReference type="Proteomes" id="UP000535937">
    <property type="component" value="Unassembled WGS sequence"/>
</dbReference>
<reference evidence="3 4" key="1">
    <citation type="submission" date="2020-08" db="EMBL/GenBank/DDBJ databases">
        <title>Genomic Encyclopedia of Type Strains, Phase III (KMG-III): the genomes of soil and plant-associated and newly described type strains.</title>
        <authorList>
            <person name="Whitman W."/>
        </authorList>
    </citation>
    <scope>NUCLEOTIDE SEQUENCE [LARGE SCALE GENOMIC DNA]</scope>
    <source>
        <strain evidence="3 4">CECT 8799</strain>
    </source>
</reference>
<feature type="compositionally biased region" description="Basic and acidic residues" evidence="2">
    <location>
        <begin position="84"/>
        <end position="105"/>
    </location>
</feature>
<keyword evidence="4" id="KW-1185">Reference proteome</keyword>
<organism evidence="3 4">
    <name type="scientific">Microbulbifer rhizosphaerae</name>
    <dbReference type="NCBI Taxonomy" id="1562603"/>
    <lineage>
        <taxon>Bacteria</taxon>
        <taxon>Pseudomonadati</taxon>
        <taxon>Pseudomonadota</taxon>
        <taxon>Gammaproteobacteria</taxon>
        <taxon>Cellvibrionales</taxon>
        <taxon>Microbulbiferaceae</taxon>
        <taxon>Microbulbifer</taxon>
    </lineage>
</organism>
<feature type="coiled-coil region" evidence="1">
    <location>
        <begin position="126"/>
        <end position="153"/>
    </location>
</feature>
<dbReference type="SUPFAM" id="SSF57997">
    <property type="entry name" value="Tropomyosin"/>
    <property type="match status" value="1"/>
</dbReference>
<name>A0A7W4WAN1_9GAMM</name>